<protein>
    <submittedName>
        <fullName evidence="1">Uncharacterized protein</fullName>
    </submittedName>
</protein>
<evidence type="ECO:0000313" key="2">
    <source>
        <dbReference type="Proteomes" id="UP001732700"/>
    </source>
</evidence>
<name>A0ACD5T7J9_AVESA</name>
<evidence type="ECO:0000313" key="1">
    <source>
        <dbReference type="EnsemblPlants" id="AVESA.00010b.r2.1AG0005550.1.CDS.1"/>
    </source>
</evidence>
<keyword evidence="2" id="KW-1185">Reference proteome</keyword>
<accession>A0ACD5T7J9</accession>
<reference evidence="1" key="2">
    <citation type="submission" date="2025-09" db="UniProtKB">
        <authorList>
            <consortium name="EnsemblPlants"/>
        </authorList>
    </citation>
    <scope>IDENTIFICATION</scope>
</reference>
<reference evidence="1" key="1">
    <citation type="submission" date="2021-05" db="EMBL/GenBank/DDBJ databases">
        <authorList>
            <person name="Scholz U."/>
            <person name="Mascher M."/>
            <person name="Fiebig A."/>
        </authorList>
    </citation>
    <scope>NUCLEOTIDE SEQUENCE [LARGE SCALE GENOMIC DNA]</scope>
</reference>
<dbReference type="Proteomes" id="UP001732700">
    <property type="component" value="Chromosome 1A"/>
</dbReference>
<sequence>MSNKIKLVLEGIHNLCDPVSDLLSKIPNNSTIVTIKRTPTGSMVTQDTLHGRRVIFEETVNALTSGTYLRETLSVLPIVGPGGIGKTTFTQHLYNNERTEEHFTVKVWVCVSTDFDVLNLTRQIHSCIHATEKEKNYTKNEMTNLDQLQKSIAERLKSKRFLIVLDDIWKCNSEGAWKSLLSPFTKGETKGNMVLVTTRYPFIAQMVKTTDPIELRGLESKDFLAFFEACIFGHSRPAGNYADDLINVARDIAGKLKGSPLAANTVGRLLRKNLSWEYWMEVLEKNEWQNTKNDDDIMPSLKISYDYLPFHLKKCFSQCSLFPEDHKFRNLEITRFWIAVGIVDSSCRNNKNYLEELVENGFLMKGIDWSGQYYVMHDLFHELSRNVSSQECFSICDSSFRVDDIPRYIRHLSITLKNIYDDSFVEEMGKLGSMIDFGNLRSLMIFRLHDKRIANILKDSFEELKSLRVLFIALETQEPLPNIFSNLIHLRYLKISSPMCLEITLPSTLSRLYHFLDLNNWSGSAKIPKDFSRLVNLCHFHSSKKLHSNIPEVGKMKCLDELKEFCVKKETVGFELKELGELRDLGGELSICNLEKVSLVWGGS</sequence>
<proteinExistence type="predicted"/>
<organism evidence="1 2">
    <name type="scientific">Avena sativa</name>
    <name type="common">Oat</name>
    <dbReference type="NCBI Taxonomy" id="4498"/>
    <lineage>
        <taxon>Eukaryota</taxon>
        <taxon>Viridiplantae</taxon>
        <taxon>Streptophyta</taxon>
        <taxon>Embryophyta</taxon>
        <taxon>Tracheophyta</taxon>
        <taxon>Spermatophyta</taxon>
        <taxon>Magnoliopsida</taxon>
        <taxon>Liliopsida</taxon>
        <taxon>Poales</taxon>
        <taxon>Poaceae</taxon>
        <taxon>BOP clade</taxon>
        <taxon>Pooideae</taxon>
        <taxon>Poodae</taxon>
        <taxon>Poeae</taxon>
        <taxon>Poeae Chloroplast Group 1 (Aveneae type)</taxon>
        <taxon>Aveninae</taxon>
        <taxon>Avena</taxon>
    </lineage>
</organism>
<dbReference type="EnsemblPlants" id="AVESA.00010b.r2.1AG0005550.1">
    <property type="protein sequence ID" value="AVESA.00010b.r2.1AG0005550.1.CDS.1"/>
    <property type="gene ID" value="AVESA.00010b.r2.1AG0005550"/>
</dbReference>